<sequence>MPRAYPRGVLEISLRLTCLLNALAAGTTTAAHAEEHLNRWAVAHHVNDPDELLALPDHDPIASLPIRQALARLEHGGVGHTRAPESAAAGIVRTDPEAPTAWELVLPTPGNYAGLRGPARIVSEALDTGTAVICHQGAWAGTMWIGTRVGHGVHWRILRANPPLPPMSPLEALQELRAQMRHTADLLEGLGLSAGERPDTVAPRLGSGYSSGDQAVLETAWTVWHACQAGLDSAHEVLTAHGVRTRLDALYHLRHAAGQAITAATAWPRTARPPH</sequence>
<protein>
    <submittedName>
        <fullName evidence="2">Uncharacterized protein</fullName>
    </submittedName>
</protein>
<accession>A0A239WJC2</accession>
<gene>
    <name evidence="2" type="ORF">SAMEA4412665_01084</name>
</gene>
<dbReference type="Proteomes" id="UP000215332">
    <property type="component" value="Chromosome 1"/>
</dbReference>
<organism evidence="2 3">
    <name type="scientific">Cutibacterium granulosum</name>
    <dbReference type="NCBI Taxonomy" id="33011"/>
    <lineage>
        <taxon>Bacteria</taxon>
        <taxon>Bacillati</taxon>
        <taxon>Actinomycetota</taxon>
        <taxon>Actinomycetes</taxon>
        <taxon>Propionibacteriales</taxon>
        <taxon>Propionibacteriaceae</taxon>
        <taxon>Cutibacterium</taxon>
    </lineage>
</organism>
<evidence type="ECO:0000313" key="3">
    <source>
        <dbReference type="Proteomes" id="UP000215332"/>
    </source>
</evidence>
<dbReference type="KEGG" id="cgrn:4412665_01084"/>
<proteinExistence type="predicted"/>
<evidence type="ECO:0000256" key="1">
    <source>
        <dbReference type="SAM" id="SignalP"/>
    </source>
</evidence>
<dbReference type="AlphaFoldDB" id="A0A239WJC2"/>
<feature type="signal peptide" evidence="1">
    <location>
        <begin position="1"/>
        <end position="33"/>
    </location>
</feature>
<reference evidence="2 3" key="1">
    <citation type="submission" date="2017-06" db="EMBL/GenBank/DDBJ databases">
        <authorList>
            <consortium name="Pathogen Informatics"/>
        </authorList>
    </citation>
    <scope>NUCLEOTIDE SEQUENCE [LARGE SCALE GENOMIC DNA]</scope>
    <source>
        <strain evidence="2 3">NCTC11865</strain>
    </source>
</reference>
<name>A0A239WJC2_9ACTN</name>
<feature type="chain" id="PRO_5011303539" evidence="1">
    <location>
        <begin position="34"/>
        <end position="275"/>
    </location>
</feature>
<keyword evidence="1" id="KW-0732">Signal</keyword>
<dbReference type="EMBL" id="LT906441">
    <property type="protein sequence ID" value="SNV34226.1"/>
    <property type="molecule type" value="Genomic_DNA"/>
</dbReference>
<evidence type="ECO:0000313" key="2">
    <source>
        <dbReference type="EMBL" id="SNV34226.1"/>
    </source>
</evidence>